<proteinExistence type="predicted"/>
<dbReference type="Gene3D" id="3.40.50.2000">
    <property type="entry name" value="Glycogen Phosphorylase B"/>
    <property type="match status" value="2"/>
</dbReference>
<accession>A0ABD0XSC8</accession>
<dbReference type="SUPFAM" id="SSF53756">
    <property type="entry name" value="UDP-Glycosyltransferase/glycogen phosphorylase"/>
    <property type="match status" value="1"/>
</dbReference>
<dbReference type="GO" id="GO:0016757">
    <property type="term" value="F:glycosyltransferase activity"/>
    <property type="evidence" value="ECO:0007669"/>
    <property type="project" value="UniProtKB-KW"/>
</dbReference>
<evidence type="ECO:0000313" key="4">
    <source>
        <dbReference type="EMBL" id="KAL1110079.1"/>
    </source>
</evidence>
<organism evidence="4 5">
    <name type="scientific">Ranatra chinensis</name>
    <dbReference type="NCBI Taxonomy" id="642074"/>
    <lineage>
        <taxon>Eukaryota</taxon>
        <taxon>Metazoa</taxon>
        <taxon>Ecdysozoa</taxon>
        <taxon>Arthropoda</taxon>
        <taxon>Hexapoda</taxon>
        <taxon>Insecta</taxon>
        <taxon>Pterygota</taxon>
        <taxon>Neoptera</taxon>
        <taxon>Paraneoptera</taxon>
        <taxon>Hemiptera</taxon>
        <taxon>Heteroptera</taxon>
        <taxon>Panheteroptera</taxon>
        <taxon>Nepomorpha</taxon>
        <taxon>Nepidae</taxon>
        <taxon>Ranatrinae</taxon>
        <taxon>Ranatra</taxon>
    </lineage>
</organism>
<dbReference type="Proteomes" id="UP001558652">
    <property type="component" value="Unassembled WGS sequence"/>
</dbReference>
<dbReference type="Pfam" id="PF13439">
    <property type="entry name" value="Glyco_transf_4"/>
    <property type="match status" value="1"/>
</dbReference>
<feature type="domain" description="Glycosyl transferase family 1" evidence="2">
    <location>
        <begin position="172"/>
        <end position="324"/>
    </location>
</feature>
<dbReference type="InterPro" id="IPR028098">
    <property type="entry name" value="Glyco_trans_4-like_N"/>
</dbReference>
<feature type="domain" description="Glycosyltransferase subfamily 4-like N-terminal" evidence="3">
    <location>
        <begin position="5"/>
        <end position="160"/>
    </location>
</feature>
<reference evidence="4 5" key="1">
    <citation type="submission" date="2024-07" db="EMBL/GenBank/DDBJ databases">
        <title>Chromosome-level genome assembly of the water stick insect Ranatra chinensis (Heteroptera: Nepidae).</title>
        <authorList>
            <person name="Liu X."/>
        </authorList>
    </citation>
    <scope>NUCLEOTIDE SEQUENCE [LARGE SCALE GENOMIC DNA]</scope>
    <source>
        <strain evidence="4">Cailab_2021Rc</strain>
        <tissue evidence="4">Muscle</tissue>
    </source>
</reference>
<dbReference type="PANTHER" id="PTHR45947">
    <property type="entry name" value="SULFOQUINOVOSYL TRANSFERASE SQD2"/>
    <property type="match status" value="1"/>
</dbReference>
<evidence type="ECO:0000259" key="3">
    <source>
        <dbReference type="Pfam" id="PF13439"/>
    </source>
</evidence>
<dbReference type="AlphaFoldDB" id="A0ABD0XSC8"/>
<protein>
    <recommendedName>
        <fullName evidence="6">Glycosyltransferase</fullName>
    </recommendedName>
</protein>
<evidence type="ECO:0000313" key="5">
    <source>
        <dbReference type="Proteomes" id="UP001558652"/>
    </source>
</evidence>
<dbReference type="InterPro" id="IPR050194">
    <property type="entry name" value="Glycosyltransferase_grp1"/>
</dbReference>
<comment type="caution">
    <text evidence="4">The sequence shown here is derived from an EMBL/GenBank/DDBJ whole genome shotgun (WGS) entry which is preliminary data.</text>
</comment>
<dbReference type="InterPro" id="IPR001296">
    <property type="entry name" value="Glyco_trans_1"/>
</dbReference>
<gene>
    <name evidence="4" type="ORF">AAG570_014035</name>
</gene>
<dbReference type="EMBL" id="JBFDAA010000024">
    <property type="protein sequence ID" value="KAL1110079.1"/>
    <property type="molecule type" value="Genomic_DNA"/>
</dbReference>
<dbReference type="CDD" id="cd03820">
    <property type="entry name" value="GT4_AmsD-like"/>
    <property type="match status" value="1"/>
</dbReference>
<dbReference type="Pfam" id="PF00534">
    <property type="entry name" value="Glycos_transf_1"/>
    <property type="match status" value="1"/>
</dbReference>
<evidence type="ECO:0000256" key="1">
    <source>
        <dbReference type="ARBA" id="ARBA00022676"/>
    </source>
</evidence>
<keyword evidence="5" id="KW-1185">Reference proteome</keyword>
<keyword evidence="1" id="KW-0328">Glycosyltransferase</keyword>
<sequence>MDEHGGAARVYSYMASKWAEEGREVVFQNHFGRALSQYPIDGRVKIFASIFKTIPSKVLRSLLSPFLLPVLLRRIVKEKPDVLIVNNGPYYGQFIGVIAGKLTKTPVVIWKHTGYYALSSFLYKCVRRLCFPLADAVVFLTKGDESHVESYVKQSFIIPNPNQNGSVSIAYKQESKVALTVGRLSQSKNFDHLIKAWKLAEPLITGWKLEIVGDGDYRSELEKEASDLKSIKFEGSTDNVAKYYRKAGFFVMSSMHEGLPMVLIEATAYGLPCISYDCKYGPAEIIDDGKTGILVENGNIDALYKAIVRMAEDSAFREACSKNTLDRIKKFSTEQICRQWDEVFESVVKHDKK</sequence>
<evidence type="ECO:0008006" key="6">
    <source>
        <dbReference type="Google" id="ProtNLM"/>
    </source>
</evidence>
<evidence type="ECO:0000259" key="2">
    <source>
        <dbReference type="Pfam" id="PF00534"/>
    </source>
</evidence>
<name>A0ABD0XSC8_9HEMI</name>
<keyword evidence="1" id="KW-0808">Transferase</keyword>
<dbReference type="PANTHER" id="PTHR45947:SF3">
    <property type="entry name" value="SULFOQUINOVOSYL TRANSFERASE SQD2"/>
    <property type="match status" value="1"/>
</dbReference>